<proteinExistence type="predicted"/>
<accession>A0A8X6FQH8</accession>
<protein>
    <submittedName>
        <fullName evidence="1">Uncharacterized protein</fullName>
    </submittedName>
</protein>
<reference evidence="1" key="1">
    <citation type="submission" date="2020-07" db="EMBL/GenBank/DDBJ databases">
        <title>Multicomponent nature underlies the extraordinary mechanical properties of spider dragline silk.</title>
        <authorList>
            <person name="Kono N."/>
            <person name="Nakamura H."/>
            <person name="Mori M."/>
            <person name="Yoshida Y."/>
            <person name="Ohtoshi R."/>
            <person name="Malay A.D."/>
            <person name="Moran D.A.P."/>
            <person name="Tomita M."/>
            <person name="Numata K."/>
            <person name="Arakawa K."/>
        </authorList>
    </citation>
    <scope>NUCLEOTIDE SEQUENCE</scope>
</reference>
<organism evidence="1 2">
    <name type="scientific">Trichonephila clavata</name>
    <name type="common">Joro spider</name>
    <name type="synonym">Nephila clavata</name>
    <dbReference type="NCBI Taxonomy" id="2740835"/>
    <lineage>
        <taxon>Eukaryota</taxon>
        <taxon>Metazoa</taxon>
        <taxon>Ecdysozoa</taxon>
        <taxon>Arthropoda</taxon>
        <taxon>Chelicerata</taxon>
        <taxon>Arachnida</taxon>
        <taxon>Araneae</taxon>
        <taxon>Araneomorphae</taxon>
        <taxon>Entelegynae</taxon>
        <taxon>Araneoidea</taxon>
        <taxon>Nephilidae</taxon>
        <taxon>Trichonephila</taxon>
    </lineage>
</organism>
<sequence length="91" mass="10544">MDINNNAQCQHTAWSDNHMPPNTVSHRASMCDHDPQITKDQIVYQHDKLQQHQLVYVALSRVTGLDGLYKNNTRNNFKFYLEFGQASPTVR</sequence>
<evidence type="ECO:0000313" key="1">
    <source>
        <dbReference type="EMBL" id="GFQ86995.1"/>
    </source>
</evidence>
<dbReference type="EMBL" id="BMAO01013198">
    <property type="protein sequence ID" value="GFQ86995.1"/>
    <property type="molecule type" value="Genomic_DNA"/>
</dbReference>
<dbReference type="Proteomes" id="UP000887116">
    <property type="component" value="Unassembled WGS sequence"/>
</dbReference>
<name>A0A8X6FQH8_TRICU</name>
<dbReference type="OrthoDB" id="416437at2759"/>
<comment type="caution">
    <text evidence="1">The sequence shown here is derived from an EMBL/GenBank/DDBJ whole genome shotgun (WGS) entry which is preliminary data.</text>
</comment>
<dbReference type="AlphaFoldDB" id="A0A8X6FQH8"/>
<gene>
    <name evidence="1" type="ORF">TNCT_684481</name>
</gene>
<keyword evidence="2" id="KW-1185">Reference proteome</keyword>
<evidence type="ECO:0000313" key="2">
    <source>
        <dbReference type="Proteomes" id="UP000887116"/>
    </source>
</evidence>